<name>A0A8E6B4S7_9BACT</name>
<evidence type="ECO:0000256" key="1">
    <source>
        <dbReference type="ARBA" id="ARBA00022857"/>
    </source>
</evidence>
<dbReference type="NCBIfam" id="TIGR02197">
    <property type="entry name" value="heptose_epim"/>
    <property type="match status" value="1"/>
</dbReference>
<dbReference type="EC" id="5.1.3.20" evidence="5"/>
<feature type="domain" description="NAD-dependent epimerase/dehydratase" evidence="4">
    <location>
        <begin position="2"/>
        <end position="242"/>
    </location>
</feature>
<accession>A0A8E6B4S7</accession>
<protein>
    <submittedName>
        <fullName evidence="5">ADP-glyceromanno-heptose 6-epimerase</fullName>
        <ecNumber evidence="5">5.1.3.20</ecNumber>
    </submittedName>
</protein>
<dbReference type="Gene3D" id="3.90.25.10">
    <property type="entry name" value="UDP-galactose 4-epimerase, domain 1"/>
    <property type="match status" value="1"/>
</dbReference>
<gene>
    <name evidence="5" type="primary">rfaD</name>
    <name evidence="5" type="ORF">KIH39_23420</name>
</gene>
<evidence type="ECO:0000259" key="4">
    <source>
        <dbReference type="Pfam" id="PF01370"/>
    </source>
</evidence>
<keyword evidence="3" id="KW-0119">Carbohydrate metabolism</keyword>
<keyword evidence="1" id="KW-0521">NADP</keyword>
<dbReference type="Gene3D" id="3.40.50.720">
    <property type="entry name" value="NAD(P)-binding Rossmann-like Domain"/>
    <property type="match status" value="1"/>
</dbReference>
<evidence type="ECO:0000313" key="5">
    <source>
        <dbReference type="EMBL" id="QVL31756.1"/>
    </source>
</evidence>
<dbReference type="GO" id="GO:0008712">
    <property type="term" value="F:ADP-glyceromanno-heptose 6-epimerase activity"/>
    <property type="evidence" value="ECO:0007669"/>
    <property type="project" value="UniProtKB-EC"/>
</dbReference>
<evidence type="ECO:0000256" key="2">
    <source>
        <dbReference type="ARBA" id="ARBA00023235"/>
    </source>
</evidence>
<dbReference type="SUPFAM" id="SSF51735">
    <property type="entry name" value="NAD(P)-binding Rossmann-fold domains"/>
    <property type="match status" value="1"/>
</dbReference>
<dbReference type="PANTHER" id="PTHR43103:SF3">
    <property type="entry name" value="ADP-L-GLYCERO-D-MANNO-HEPTOSE-6-EPIMERASE"/>
    <property type="match status" value="1"/>
</dbReference>
<dbReference type="Pfam" id="PF01370">
    <property type="entry name" value="Epimerase"/>
    <property type="match status" value="1"/>
</dbReference>
<evidence type="ECO:0000313" key="6">
    <source>
        <dbReference type="Proteomes" id="UP000676194"/>
    </source>
</evidence>
<dbReference type="RefSeq" id="WP_213495972.1">
    <property type="nucleotide sequence ID" value="NZ_CP074694.1"/>
</dbReference>
<proteinExistence type="predicted"/>
<keyword evidence="6" id="KW-1185">Reference proteome</keyword>
<dbReference type="AlphaFoldDB" id="A0A8E6B4S7"/>
<sequence>MIVITGAAGFIGSNLAHRLAGSGTELLLVDHELNPAKAANFVGLGRFQFRRHDHFLQDLEAGCFSPAVIYHLGACSATTETNWSYLEQNNIEYTRRLWLWSAKNQIPFLYASSAATYGDGSLGFDDQIAPEKLQPLNLYGKSKNDFDIWALQQVNLGKLVPPTWAGLKFFNVYGPREQHKGRMSSVVWQTYQQIQLTGRMKLFRSTDPKYPDGGQLRDFVFVEDCVDHLIWLASQKSVGGLFNSGTGQARSFYDLAAATFHAMGRPTDISFIDMPKDLARQYQNFTQAAMQSLQKTGNSKLPTSLEAGIEHYVKWLQQAHPVRQAA</sequence>
<dbReference type="Proteomes" id="UP000676194">
    <property type="component" value="Chromosome"/>
</dbReference>
<organism evidence="5 6">
    <name type="scientific">Telmatocola sphagniphila</name>
    <dbReference type="NCBI Taxonomy" id="1123043"/>
    <lineage>
        <taxon>Bacteria</taxon>
        <taxon>Pseudomonadati</taxon>
        <taxon>Planctomycetota</taxon>
        <taxon>Planctomycetia</taxon>
        <taxon>Gemmatales</taxon>
        <taxon>Gemmataceae</taxon>
    </lineage>
</organism>
<reference evidence="5" key="1">
    <citation type="submission" date="2021-05" db="EMBL/GenBank/DDBJ databases">
        <title>Complete genome sequence of the cellulolytic planctomycete Telmatocola sphagniphila SP2T and characterization of the first cellulase from planctomycetes.</title>
        <authorList>
            <person name="Rakitin A.L."/>
            <person name="Beletsky A.V."/>
            <person name="Naumoff D.G."/>
            <person name="Kulichevskaya I.S."/>
            <person name="Mardanov A.V."/>
            <person name="Ravin N.V."/>
            <person name="Dedysh S.N."/>
        </authorList>
    </citation>
    <scope>NUCLEOTIDE SEQUENCE</scope>
    <source>
        <strain evidence="5">SP2T</strain>
    </source>
</reference>
<dbReference type="InterPro" id="IPR001509">
    <property type="entry name" value="Epimerase_deHydtase"/>
</dbReference>
<dbReference type="EMBL" id="CP074694">
    <property type="protein sequence ID" value="QVL31756.1"/>
    <property type="molecule type" value="Genomic_DNA"/>
</dbReference>
<evidence type="ECO:0000256" key="3">
    <source>
        <dbReference type="ARBA" id="ARBA00023277"/>
    </source>
</evidence>
<dbReference type="PANTHER" id="PTHR43103">
    <property type="entry name" value="NUCLEOSIDE-DIPHOSPHATE-SUGAR EPIMERASE"/>
    <property type="match status" value="1"/>
</dbReference>
<dbReference type="GO" id="GO:0005975">
    <property type="term" value="P:carbohydrate metabolic process"/>
    <property type="evidence" value="ECO:0007669"/>
    <property type="project" value="InterPro"/>
</dbReference>
<dbReference type="InterPro" id="IPR036291">
    <property type="entry name" value="NAD(P)-bd_dom_sf"/>
</dbReference>
<keyword evidence="2 5" id="KW-0413">Isomerase</keyword>
<dbReference type="InterPro" id="IPR011912">
    <property type="entry name" value="Heptose_epim"/>
</dbReference>
<dbReference type="KEGG" id="tsph:KIH39_23420"/>
<dbReference type="GO" id="GO:0050661">
    <property type="term" value="F:NADP binding"/>
    <property type="evidence" value="ECO:0007669"/>
    <property type="project" value="InterPro"/>
</dbReference>